<proteinExistence type="predicted"/>
<dbReference type="Gene3D" id="3.10.450.50">
    <property type="match status" value="1"/>
</dbReference>
<evidence type="ECO:0000259" key="1">
    <source>
        <dbReference type="Pfam" id="PF12680"/>
    </source>
</evidence>
<dbReference type="CDD" id="cd00531">
    <property type="entry name" value="NTF2_like"/>
    <property type="match status" value="1"/>
</dbReference>
<feature type="domain" description="SnoaL-like" evidence="1">
    <location>
        <begin position="12"/>
        <end position="111"/>
    </location>
</feature>
<dbReference type="InterPro" id="IPR037401">
    <property type="entry name" value="SnoaL-like"/>
</dbReference>
<organism evidence="2 3">
    <name type="scientific">Saccharothrix mutabilis subsp. mutabilis</name>
    <dbReference type="NCBI Taxonomy" id="66855"/>
    <lineage>
        <taxon>Bacteria</taxon>
        <taxon>Bacillati</taxon>
        <taxon>Actinomycetota</taxon>
        <taxon>Actinomycetes</taxon>
        <taxon>Pseudonocardiales</taxon>
        <taxon>Pseudonocardiaceae</taxon>
        <taxon>Saccharothrix</taxon>
    </lineage>
</organism>
<dbReference type="Proteomes" id="UP001500416">
    <property type="component" value="Unassembled WGS sequence"/>
</dbReference>
<reference evidence="2 3" key="1">
    <citation type="journal article" date="2019" name="Int. J. Syst. Evol. Microbiol.">
        <title>The Global Catalogue of Microorganisms (GCM) 10K type strain sequencing project: providing services to taxonomists for standard genome sequencing and annotation.</title>
        <authorList>
            <consortium name="The Broad Institute Genomics Platform"/>
            <consortium name="The Broad Institute Genome Sequencing Center for Infectious Disease"/>
            <person name="Wu L."/>
            <person name="Ma J."/>
        </authorList>
    </citation>
    <scope>NUCLEOTIDE SEQUENCE [LARGE SCALE GENOMIC DNA]</scope>
    <source>
        <strain evidence="2 3">JCM 3380</strain>
    </source>
</reference>
<dbReference type="Pfam" id="PF12680">
    <property type="entry name" value="SnoaL_2"/>
    <property type="match status" value="1"/>
</dbReference>
<dbReference type="SUPFAM" id="SSF54427">
    <property type="entry name" value="NTF2-like"/>
    <property type="match status" value="1"/>
</dbReference>
<dbReference type="InterPro" id="IPR032710">
    <property type="entry name" value="NTF2-like_dom_sf"/>
</dbReference>
<sequence length="118" mass="12962">MSDDKTLQVLNQFNAAFQKHDPSLLEGLLAEDCVLENSGPAPDGSRHEGLAACREFWSAIAADANNNFEPEEVWASGDRGIIRWKLTWGPGPNDHVRGVNLMRLRDGLIVEGMGYVKG</sequence>
<protein>
    <submittedName>
        <fullName evidence="2">Nuclear transport factor 2 family protein</fullName>
    </submittedName>
</protein>
<name>A0ABN0T1N3_9PSEU</name>
<accession>A0ABN0T1N3</accession>
<gene>
    <name evidence="2" type="ORF">GCM10010492_03730</name>
</gene>
<evidence type="ECO:0000313" key="3">
    <source>
        <dbReference type="Proteomes" id="UP001500416"/>
    </source>
</evidence>
<comment type="caution">
    <text evidence="2">The sequence shown here is derived from an EMBL/GenBank/DDBJ whole genome shotgun (WGS) entry which is preliminary data.</text>
</comment>
<keyword evidence="3" id="KW-1185">Reference proteome</keyword>
<dbReference type="RefSeq" id="WP_343931785.1">
    <property type="nucleotide sequence ID" value="NZ_BAAABU010000001.1"/>
</dbReference>
<evidence type="ECO:0000313" key="2">
    <source>
        <dbReference type="EMBL" id="GAA0209269.1"/>
    </source>
</evidence>
<dbReference type="EMBL" id="BAAABU010000001">
    <property type="protein sequence ID" value="GAA0209269.1"/>
    <property type="molecule type" value="Genomic_DNA"/>
</dbReference>